<dbReference type="InterPro" id="IPR002110">
    <property type="entry name" value="Ankyrin_rpt"/>
</dbReference>
<evidence type="ECO:0000259" key="16">
    <source>
        <dbReference type="Pfam" id="PF00520"/>
    </source>
</evidence>
<evidence type="ECO:0000256" key="4">
    <source>
        <dbReference type="ARBA" id="ARBA00022568"/>
    </source>
</evidence>
<dbReference type="InterPro" id="IPR005821">
    <property type="entry name" value="Ion_trans_dom"/>
</dbReference>
<evidence type="ECO:0000256" key="3">
    <source>
        <dbReference type="ARBA" id="ARBA00022475"/>
    </source>
</evidence>
<dbReference type="Pfam" id="PF00023">
    <property type="entry name" value="Ank"/>
    <property type="match status" value="2"/>
</dbReference>
<evidence type="ECO:0000256" key="1">
    <source>
        <dbReference type="ARBA" id="ARBA00004651"/>
    </source>
</evidence>
<dbReference type="SMART" id="SM00248">
    <property type="entry name" value="ANK"/>
    <property type="match status" value="4"/>
</dbReference>
<feature type="repeat" description="ANK" evidence="13">
    <location>
        <begin position="174"/>
        <end position="206"/>
    </location>
</feature>
<feature type="compositionally biased region" description="Polar residues" evidence="14">
    <location>
        <begin position="1136"/>
        <end position="1147"/>
    </location>
</feature>
<evidence type="ECO:0000256" key="14">
    <source>
        <dbReference type="SAM" id="MobiDB-lite"/>
    </source>
</evidence>
<name>A0A9N9S278_9DIPT</name>
<dbReference type="GO" id="GO:0005262">
    <property type="term" value="F:calcium channel activity"/>
    <property type="evidence" value="ECO:0007669"/>
    <property type="project" value="UniProtKB-KW"/>
</dbReference>
<feature type="region of interest" description="Disordered" evidence="14">
    <location>
        <begin position="1045"/>
        <end position="1147"/>
    </location>
</feature>
<protein>
    <recommendedName>
        <fullName evidence="16">Ion transport domain-containing protein</fullName>
    </recommendedName>
</protein>
<feature type="compositionally biased region" description="Basic and acidic residues" evidence="14">
    <location>
        <begin position="1079"/>
        <end position="1090"/>
    </location>
</feature>
<dbReference type="GO" id="GO:0098703">
    <property type="term" value="P:calcium ion import across plasma membrane"/>
    <property type="evidence" value="ECO:0007669"/>
    <property type="project" value="TreeGrafter"/>
</dbReference>
<dbReference type="GO" id="GO:0034703">
    <property type="term" value="C:cation channel complex"/>
    <property type="evidence" value="ECO:0007669"/>
    <property type="project" value="UniProtKB-ARBA"/>
</dbReference>
<organism evidence="17 18">
    <name type="scientific">Chironomus riparius</name>
    <dbReference type="NCBI Taxonomy" id="315576"/>
    <lineage>
        <taxon>Eukaryota</taxon>
        <taxon>Metazoa</taxon>
        <taxon>Ecdysozoa</taxon>
        <taxon>Arthropoda</taxon>
        <taxon>Hexapoda</taxon>
        <taxon>Insecta</taxon>
        <taxon>Pterygota</taxon>
        <taxon>Neoptera</taxon>
        <taxon>Endopterygota</taxon>
        <taxon>Diptera</taxon>
        <taxon>Nematocera</taxon>
        <taxon>Chironomoidea</taxon>
        <taxon>Chironomidae</taxon>
        <taxon>Chironominae</taxon>
        <taxon>Chironomus</taxon>
    </lineage>
</organism>
<feature type="transmembrane region" description="Helical" evidence="15">
    <location>
        <begin position="418"/>
        <end position="438"/>
    </location>
</feature>
<feature type="compositionally biased region" description="Basic and acidic residues" evidence="14">
    <location>
        <begin position="1105"/>
        <end position="1114"/>
    </location>
</feature>
<evidence type="ECO:0000256" key="5">
    <source>
        <dbReference type="ARBA" id="ARBA00022673"/>
    </source>
</evidence>
<keyword evidence="10" id="KW-0406">Ion transport</keyword>
<gene>
    <name evidence="17" type="ORF">CHIRRI_LOCUS10639</name>
</gene>
<feature type="region of interest" description="Disordered" evidence="14">
    <location>
        <begin position="814"/>
        <end position="858"/>
    </location>
</feature>
<sequence length="1147" mass="128783">MKFNLFNCKALRKKKHVAQGGAILDQVISESCSPNNKVLLYKLANYKLGGDLIDAFNIGGQHAVEELIREQFGVFMYKGGKGQIINRAEYLRWKYMENAEVSIPIEASLSSHDPLGKWVDHKACWQMQYRGALGESLLHVLIICDTKLHTKLARLLTRVFPELAIDVMEGEEYLGASALHLAIAYSNNELVNDLIDAGADVNQRAIGRFFLPRDQQSNNPAKQTDYEGLAYFGEYPLAWAACVNNESVYNLLLEIGSDPDAQDSFGNTILHMVVVNDKLEMFGYALRHPKVPAKNGIITCSAYPLNALDTIQPDGSTNWNAALILILNGTKPEHLDMLDGGIIERLLEEKWKTFAQQQFLKRLLILFIHLFFMSISVYTRPRRVNSHDDDNDGDGSGTDSELVSEALTMEQGLDVQTIVRYTCECATIVGVISFVVFQQGDELKNQGLSAFMKQLKQAPAKAIFLFSNLLILSCIPCRIMGNTEMEEKLLCFAVPGSWFLLMFFAGAIRLTGPFVTMIYSMITGDMFTFSIIYIIVLFGFSQAYFFLYKGHENVEETPYYSYFSTWMGLFQTTLGDYDYAQLNEVSYPNLAKTVFIMFMIFVPILLLNMLIAMMGNTYAYVIEQSEKEFMKQWAKIVVTLERAVPQADAQKYLEEYSIGLGPSDDPRYEQRGVMVIKTKSKTRARQRKGAVSNWKWVLKVTLGELKKRSMTGEEMRRLMWGRTSITSPKKVLTKKKRGAIDEEDPFGLTAALDQMAFAQDIVMIDTDVAKGTTSVKMTSATIGASETQQFEEICTLPNYDSVVSSATIQTGTTAQIAPSETSITQPVPPVSTQPTPTSTCKSSRTPTATTTPAKGIPEKTFTDPLRDLILLSEAILIDDEEEFLRNVKSLAEESSCLDYVLEVKSTDSYNQLQQRKQDLMKSVTLEQGIVLFQNPKEMVDPIKEAEFLKTLEALEDTDDSDAVEKPVLGKISLVRRAKSAATRTSSDKRKSDENPLFHVAWEDVEQGDENSIINWIYDGDRLKTGDADDEIVTVEDVKRKMEMFHLNRKSSADSESTSEHARSKKKTKRGYRGRNNKISPEESRDDDTAMSKRRGKSAPSAGTEISRHIMEKVSPDGGVQSPPDPLEPWSTRDIKSINNILDNSDRE</sequence>
<keyword evidence="13" id="KW-0040">ANK repeat</keyword>
<dbReference type="EMBL" id="OU895879">
    <property type="protein sequence ID" value="CAG9807793.1"/>
    <property type="molecule type" value="Genomic_DNA"/>
</dbReference>
<feature type="transmembrane region" description="Helical" evidence="15">
    <location>
        <begin position="359"/>
        <end position="378"/>
    </location>
</feature>
<accession>A0A9N9S278</accession>
<dbReference type="OrthoDB" id="533508at2759"/>
<evidence type="ECO:0000256" key="6">
    <source>
        <dbReference type="ARBA" id="ARBA00022692"/>
    </source>
</evidence>
<feature type="compositionally biased region" description="Basic residues" evidence="14">
    <location>
        <begin position="1062"/>
        <end position="1075"/>
    </location>
</feature>
<feature type="domain" description="Ion transport" evidence="16">
    <location>
        <begin position="483"/>
        <end position="625"/>
    </location>
</feature>
<dbReference type="GO" id="GO:0005886">
    <property type="term" value="C:plasma membrane"/>
    <property type="evidence" value="ECO:0007669"/>
    <property type="project" value="UniProtKB-SubCell"/>
</dbReference>
<dbReference type="PROSITE" id="PS50088">
    <property type="entry name" value="ANK_REPEAT"/>
    <property type="match status" value="2"/>
</dbReference>
<feature type="transmembrane region" description="Helical" evidence="15">
    <location>
        <begin position="458"/>
        <end position="477"/>
    </location>
</feature>
<keyword evidence="12" id="KW-0407">Ion channel</keyword>
<proteinExistence type="predicted"/>
<evidence type="ECO:0000256" key="11">
    <source>
        <dbReference type="ARBA" id="ARBA00023136"/>
    </source>
</evidence>
<keyword evidence="18" id="KW-1185">Reference proteome</keyword>
<dbReference type="FunFam" id="1.10.287.70:FF:000132">
    <property type="entry name" value="OSMotic avoidance abnormal family member"/>
    <property type="match status" value="1"/>
</dbReference>
<dbReference type="Pfam" id="PF00520">
    <property type="entry name" value="Ion_trans"/>
    <property type="match status" value="1"/>
</dbReference>
<keyword evidence="5" id="KW-0107">Calcium channel</keyword>
<evidence type="ECO:0000256" key="13">
    <source>
        <dbReference type="PROSITE-ProRule" id="PRU00023"/>
    </source>
</evidence>
<evidence type="ECO:0000313" key="17">
    <source>
        <dbReference type="EMBL" id="CAG9807793.1"/>
    </source>
</evidence>
<feature type="transmembrane region" description="Helical" evidence="15">
    <location>
        <begin position="489"/>
        <end position="508"/>
    </location>
</feature>
<dbReference type="InterPro" id="IPR036770">
    <property type="entry name" value="Ankyrin_rpt-contain_sf"/>
</dbReference>
<evidence type="ECO:0000256" key="9">
    <source>
        <dbReference type="ARBA" id="ARBA00022989"/>
    </source>
</evidence>
<dbReference type="PROSITE" id="PS50297">
    <property type="entry name" value="ANK_REP_REGION"/>
    <property type="match status" value="1"/>
</dbReference>
<keyword evidence="4" id="KW-0109">Calcium transport</keyword>
<feature type="transmembrane region" description="Helical" evidence="15">
    <location>
        <begin position="595"/>
        <end position="621"/>
    </location>
</feature>
<keyword evidence="9 15" id="KW-1133">Transmembrane helix</keyword>
<dbReference type="SUPFAM" id="SSF48403">
    <property type="entry name" value="Ankyrin repeat"/>
    <property type="match status" value="1"/>
</dbReference>
<evidence type="ECO:0000256" key="12">
    <source>
        <dbReference type="ARBA" id="ARBA00023303"/>
    </source>
</evidence>
<keyword evidence="7" id="KW-0677">Repeat</keyword>
<dbReference type="Proteomes" id="UP001153620">
    <property type="component" value="Chromosome 3"/>
</dbReference>
<keyword evidence="6 15" id="KW-0812">Transmembrane</keyword>
<evidence type="ECO:0000256" key="8">
    <source>
        <dbReference type="ARBA" id="ARBA00022837"/>
    </source>
</evidence>
<evidence type="ECO:0000256" key="7">
    <source>
        <dbReference type="ARBA" id="ARBA00022737"/>
    </source>
</evidence>
<dbReference type="Gene3D" id="1.25.40.20">
    <property type="entry name" value="Ankyrin repeat-containing domain"/>
    <property type="match status" value="1"/>
</dbReference>
<dbReference type="InterPro" id="IPR024862">
    <property type="entry name" value="TRPV"/>
</dbReference>
<keyword evidence="11 15" id="KW-0472">Membrane</keyword>
<dbReference type="AlphaFoldDB" id="A0A9N9S278"/>
<reference evidence="17" key="1">
    <citation type="submission" date="2022-01" db="EMBL/GenBank/DDBJ databases">
        <authorList>
            <person name="King R."/>
        </authorList>
    </citation>
    <scope>NUCLEOTIDE SEQUENCE</scope>
</reference>
<feature type="compositionally biased region" description="Low complexity" evidence="14">
    <location>
        <begin position="832"/>
        <end position="853"/>
    </location>
</feature>
<evidence type="ECO:0000256" key="2">
    <source>
        <dbReference type="ARBA" id="ARBA00022448"/>
    </source>
</evidence>
<dbReference type="PANTHER" id="PTHR10582">
    <property type="entry name" value="TRANSIENT RECEPTOR POTENTIAL ION CHANNEL PROTEIN"/>
    <property type="match status" value="1"/>
</dbReference>
<keyword evidence="2" id="KW-0813">Transport</keyword>
<feature type="repeat" description="ANK" evidence="13">
    <location>
        <begin position="232"/>
        <end position="264"/>
    </location>
</feature>
<evidence type="ECO:0000313" key="18">
    <source>
        <dbReference type="Proteomes" id="UP001153620"/>
    </source>
</evidence>
<evidence type="ECO:0000256" key="15">
    <source>
        <dbReference type="SAM" id="Phobius"/>
    </source>
</evidence>
<evidence type="ECO:0000256" key="10">
    <source>
        <dbReference type="ARBA" id="ARBA00023065"/>
    </source>
</evidence>
<feature type="transmembrane region" description="Helical" evidence="15">
    <location>
        <begin position="528"/>
        <end position="547"/>
    </location>
</feature>
<reference evidence="17" key="2">
    <citation type="submission" date="2022-10" db="EMBL/GenBank/DDBJ databases">
        <authorList>
            <consortium name="ENA_rothamsted_submissions"/>
            <consortium name="culmorum"/>
            <person name="King R."/>
        </authorList>
    </citation>
    <scope>NUCLEOTIDE SEQUENCE</scope>
</reference>
<dbReference type="PANTHER" id="PTHR10582:SF2">
    <property type="entry name" value="INACTIVE"/>
    <property type="match status" value="1"/>
</dbReference>
<keyword evidence="8" id="KW-0106">Calcium</keyword>
<comment type="subcellular location">
    <subcellularLocation>
        <location evidence="1">Cell membrane</location>
        <topology evidence="1">Multi-pass membrane protein</topology>
    </subcellularLocation>
</comment>
<keyword evidence="3" id="KW-1003">Cell membrane</keyword>